<keyword evidence="4" id="KW-0732">Signal</keyword>
<dbReference type="InterPro" id="IPR020845">
    <property type="entry name" value="AMP-binding_CS"/>
</dbReference>
<sequence length="846" mass="95163">MHHFLWILLSVLVIVLIWRSPMLPCTCPFLKSLRVFAHTEYFGNYGNKVQNNFNRIIEKLDGRVRKYHAGWQVCLRQCNAGKTPIPVILTSNIRSLLRKMEGMAEIMQKEYRDAKNIVVREPGLDEEIPDGIIQLDDSHSYRVDRPTGVHNLGKSFMTYGNNNRSKSTGKVSCHTVDSMDSWLVEKLFKLPFDSVTMLSMATASVAAYFSYQCYSRLFSVVYYEPSPYLQNQSIVTDPEEDIRTTVLQGETDWDPNIVTLYDIFTKGLKIAPTLPCLGKRQTFDEPIRWYTYEEVDDHIRCYGSALIHLCGKPTAQSAIMIGIYGPNSPEWVEMLMACSAYSFVAVPLYDTLGREAVIHVLHQTEPQFIVCHTAQLARSILQLVGSVCKHCLVLTKDDDLEKLRSEQSGNACQIIDLDEFKTIGYANMKPVEKANPEELCLIGYTSGSSGVPKGVLFTHRNCLQPILGGRHIWRQAKLGPEQHVHFSYLPLAHCYERINVVTFLSVGGRVGFITQDTNGLIQDMQDYRPHYFSTVPRILMRVHAQVMQRLGRSKLLHLLYHQAVAQKLAEQAQGVYRRSGLLDRLFFKPIRDKLGGNIKTIVSASAPLSNEVMNFTRAAFSCPVIEVYGLTEMGGILSATLLGEMEPGRTGTPHLGLQVKLIDVPEMNLFVKRDGLGEEGALKLIDRRKSFFKLAQGEYVTPNKVEDLYSSSVLVNNVFVDGDSRETFVVAVVEPNFTELRKFLISQADNGDRVASGLRSLDVENLSDDDLCRDDRVRHMVLTELNAIGKAGGLKGFEQAKAIHLTNTAFTIANGLLTPTMKISRANARRRFASVTRQLYLSGSHN</sequence>
<dbReference type="SUPFAM" id="SSF56801">
    <property type="entry name" value="Acetyl-CoA synthetase-like"/>
    <property type="match status" value="1"/>
</dbReference>
<dbReference type="EMBL" id="SUNJ01014258">
    <property type="protein sequence ID" value="TPP56626.1"/>
    <property type="molecule type" value="Genomic_DNA"/>
</dbReference>
<evidence type="ECO:0000313" key="7">
    <source>
        <dbReference type="Proteomes" id="UP000316759"/>
    </source>
</evidence>
<dbReference type="Proteomes" id="UP000316759">
    <property type="component" value="Unassembled WGS sequence"/>
</dbReference>
<dbReference type="EC" id="6.2.1.3" evidence="3"/>
<evidence type="ECO:0000313" key="6">
    <source>
        <dbReference type="EMBL" id="TPP56626.1"/>
    </source>
</evidence>
<evidence type="ECO:0000256" key="2">
    <source>
        <dbReference type="ARBA" id="ARBA00022832"/>
    </source>
</evidence>
<evidence type="ECO:0000256" key="1">
    <source>
        <dbReference type="ARBA" id="ARBA00022598"/>
    </source>
</evidence>
<dbReference type="PROSITE" id="PS00455">
    <property type="entry name" value="AMP_BINDING"/>
    <property type="match status" value="1"/>
</dbReference>
<dbReference type="InterPro" id="IPR042099">
    <property type="entry name" value="ANL_N_sf"/>
</dbReference>
<dbReference type="OrthoDB" id="1700726at2759"/>
<keyword evidence="1" id="KW-0436">Ligase</keyword>
<evidence type="ECO:0000256" key="3">
    <source>
        <dbReference type="ARBA" id="ARBA00026121"/>
    </source>
</evidence>
<reference evidence="6 7" key="1">
    <citation type="submission" date="2019-04" db="EMBL/GenBank/DDBJ databases">
        <title>Annotation for the trematode Fasciola gigantica.</title>
        <authorList>
            <person name="Choi Y.-J."/>
        </authorList>
    </citation>
    <scope>NUCLEOTIDE SEQUENCE [LARGE SCALE GENOMIC DNA]</scope>
    <source>
        <strain evidence="6">Uganda_cow_1</strain>
    </source>
</reference>
<keyword evidence="7" id="KW-1185">Reference proteome</keyword>
<dbReference type="GO" id="GO:0005783">
    <property type="term" value="C:endoplasmic reticulum"/>
    <property type="evidence" value="ECO:0007669"/>
    <property type="project" value="TreeGrafter"/>
</dbReference>
<dbReference type="Pfam" id="PF00501">
    <property type="entry name" value="AMP-binding"/>
    <property type="match status" value="1"/>
</dbReference>
<dbReference type="AlphaFoldDB" id="A0A504Y7R1"/>
<comment type="caution">
    <text evidence="6">The sequence shown here is derived from an EMBL/GenBank/DDBJ whole genome shotgun (WGS) entry which is preliminary data.</text>
</comment>
<organism evidence="6 7">
    <name type="scientific">Fasciola gigantica</name>
    <name type="common">Giant liver fluke</name>
    <dbReference type="NCBI Taxonomy" id="46835"/>
    <lineage>
        <taxon>Eukaryota</taxon>
        <taxon>Metazoa</taxon>
        <taxon>Spiralia</taxon>
        <taxon>Lophotrochozoa</taxon>
        <taxon>Platyhelminthes</taxon>
        <taxon>Trematoda</taxon>
        <taxon>Digenea</taxon>
        <taxon>Plagiorchiida</taxon>
        <taxon>Echinostomata</taxon>
        <taxon>Echinostomatoidea</taxon>
        <taxon>Fasciolidae</taxon>
        <taxon>Fasciola</taxon>
    </lineage>
</organism>
<feature type="signal peptide" evidence="4">
    <location>
        <begin position="1"/>
        <end position="19"/>
    </location>
</feature>
<keyword evidence="2" id="KW-0276">Fatty acid metabolism</keyword>
<dbReference type="PANTHER" id="PTHR43272">
    <property type="entry name" value="LONG-CHAIN-FATTY-ACID--COA LIGASE"/>
    <property type="match status" value="1"/>
</dbReference>
<feature type="domain" description="AMP-dependent synthetase/ligase" evidence="5">
    <location>
        <begin position="286"/>
        <end position="671"/>
    </location>
</feature>
<evidence type="ECO:0000259" key="5">
    <source>
        <dbReference type="Pfam" id="PF00501"/>
    </source>
</evidence>
<keyword evidence="2" id="KW-0443">Lipid metabolism</keyword>
<name>A0A504Y7R1_FASGI</name>
<dbReference type="STRING" id="46835.A0A504Y7R1"/>
<dbReference type="GO" id="GO:0016020">
    <property type="term" value="C:membrane"/>
    <property type="evidence" value="ECO:0007669"/>
    <property type="project" value="TreeGrafter"/>
</dbReference>
<gene>
    <name evidence="6" type="ORF">FGIG_04336</name>
</gene>
<feature type="chain" id="PRO_5021268465" description="long-chain-fatty-acid--CoA ligase" evidence="4">
    <location>
        <begin position="20"/>
        <end position="846"/>
    </location>
</feature>
<evidence type="ECO:0000256" key="4">
    <source>
        <dbReference type="SAM" id="SignalP"/>
    </source>
</evidence>
<dbReference type="InterPro" id="IPR000873">
    <property type="entry name" value="AMP-dep_synth/lig_dom"/>
</dbReference>
<protein>
    <recommendedName>
        <fullName evidence="3">long-chain-fatty-acid--CoA ligase</fullName>
        <ecNumber evidence="3">6.2.1.3</ecNumber>
    </recommendedName>
</protein>
<dbReference type="GO" id="GO:0004467">
    <property type="term" value="F:long-chain fatty acid-CoA ligase activity"/>
    <property type="evidence" value="ECO:0007669"/>
    <property type="project" value="UniProtKB-EC"/>
</dbReference>
<proteinExistence type="predicted"/>
<dbReference type="PANTHER" id="PTHR43272:SF107">
    <property type="entry name" value="LONG-CHAIN-FATTY-ACID--COA LIGASE 5"/>
    <property type="match status" value="1"/>
</dbReference>
<accession>A0A504Y7R1</accession>
<dbReference type="Gene3D" id="3.40.50.12780">
    <property type="entry name" value="N-terminal domain of ligase-like"/>
    <property type="match status" value="1"/>
</dbReference>